<sequence length="1660" mass="175397">MTDSRSDNTAGTVQGAGGDSAAPMTVGALRAWLVDWVVEATGLARAEVDEHRPMEEFGLSSRDAVTLSGEIEDRVGTVLDATIVYQHPTIASLAQRIVDGPAADEPLPLDDAYFLQGGGIGGADAHDIAIVGVATRFPGAGTTPGEMWEMLAAGRDGIGDLPDGRWEEYRSDPAVAAAIDAANTRGGYLDDVKGFDAEFFSMSPREVEHVDPQQRLAMELTWEALEHAHLPANELRGARVGVFVGTSANDYALLEAADPAVSHPYGITGNSTAIVANRISYFFDFRGPSVALDTACSSSLVAVHQAVRALRSGEAELAVAGGTNMLVAPPTSLGFSELGVMAPDGRIKAFSDDADGMIRSEGGGMLVLKRVADAERDGDSILAVIAGSAVNQDGRSNGLTAPNPEAQVDVLRQAYRDAGIVPSRVDYIEAHGTGTVLGDPIEAGALGRVVGAGRAADAPALLGSAKTNFGHLEAAAGAAGLIKVALGMSHGTIPASLHFRASNPHIDFESAHLRMVTQNTPWPRYGGTAVAGVSGFGFGGTNAHVVLREHVPADEPDEEAAGQVAGVEAPQEPAQDEAAEAVLLAVSGPMPSRRRRAAAELANWLETAEGSRTPLVNVGRTLSRRNHGRSRAVVLAATRSEAIAGLRAVATGKPAPNVLVADAPAAEGPIWVYSGYGSQHRKMAKQLYQANAVFRAAIDEIDEYIDAESGFRVGEMIMDDAQDYGIETSQVGIYAIQVALSILLRHHGAEPAGVLGHSMGEASAAYVSGGLSLEDATRVICVRSRLMDEGEKTVTGDDIRKMAIVEYSAGEIHDALSEFPDLEVCVYAAPNQTVIGGPEPQVQAMVARCEELGKFHHVLKTNAASHTSQVDPILGELVAELAGLETFPLTTALFSSVHEGQRFPAGTDGLHDEAHWSKNMRHSVYFDQGAKNALAAGHTTFVEFAPNPVTLMSIAMTSFDAGVTEPQLIQTLKRKEDEPLNVLRALASLYVHGHKVDLTTLFAPGPYADPPRTPWLRKPHWVDVRVGGGGVGRIPGTHVALPDGRHAWEIAASAVPDANRLVVAAAGQLLSEPALGAVQHHGDADGADTLTTTLTPHLGGASVQVHARGADGAFRLLTEAVVTSPAPLPERAVLAPAAAVAAMDEGAADDEFADAESAPERWDPDGPVSLDDRLTQIVAESMGFAAEDLPREIPLIELGLDSLMAVRIKNRVEYEFDIPQLQLQAVRDANLQEVAGYLRYAVDNREEVAALAEQQRRETDAASESEADAAAESEPATERAEAAAAPAAAAPAADRAQDVPPRDAAERLTFGTWALVVGRSAKGIFTPLETLDDATADALAARLTERAGGEITAEQIRSAGTVEELSGPVREHLEGDDVGLVRTLRARPEGGDATPVFVFHPAGGSTVVYEPLLRRLPEGTPMYGFERVEGEIAERAEQYLAPLREIQPHGPYVLAGWSLGGVLAYAVAKLLRDAGEEVALVGLIDVVMPGEPIPDTEDERRARWNRYIAFAEKTYGVEVPLPVDELAKTDDEGAVKILMDMLSGVELPIPGGVIEHQRTSFLENRALARAAANLTEYDGPAVLYMADSYHEGAIELEPAYATRAADGGWGGVLPDLEVVQVGGDHLAIVDEPYIAKVGAHMGRRLREIESRRGAADGQKE</sequence>
<gene>
    <name evidence="8" type="primary">pks13</name>
    <name evidence="8" type="ORF">GCM10023353_05090</name>
</gene>
<evidence type="ECO:0000256" key="5">
    <source>
        <dbReference type="SAM" id="MobiDB-lite"/>
    </source>
</evidence>
<feature type="region of interest" description="Disordered" evidence="5">
    <location>
        <begin position="1"/>
        <end position="20"/>
    </location>
</feature>
<feature type="domain" description="Carrier" evidence="6">
    <location>
        <begin position="24"/>
        <end position="101"/>
    </location>
</feature>
<dbReference type="PROSITE" id="PS50075">
    <property type="entry name" value="CARRIER"/>
    <property type="match status" value="2"/>
</dbReference>
<dbReference type="PANTHER" id="PTHR43775">
    <property type="entry name" value="FATTY ACID SYNTHASE"/>
    <property type="match status" value="1"/>
</dbReference>
<dbReference type="InterPro" id="IPR032821">
    <property type="entry name" value="PKS_assoc"/>
</dbReference>
<dbReference type="SMART" id="SM00825">
    <property type="entry name" value="PKS_KS"/>
    <property type="match status" value="1"/>
</dbReference>
<dbReference type="SMART" id="SM01294">
    <property type="entry name" value="PKS_PP_betabranch"/>
    <property type="match status" value="1"/>
</dbReference>
<keyword evidence="4" id="KW-0511">Multifunctional enzyme</keyword>
<dbReference type="SUPFAM" id="SSF53901">
    <property type="entry name" value="Thiolase-like"/>
    <property type="match status" value="1"/>
</dbReference>
<feature type="domain" description="Ketosynthase family 3 (KS3)" evidence="7">
    <location>
        <begin position="125"/>
        <end position="549"/>
    </location>
</feature>
<keyword evidence="1" id="KW-0596">Phosphopantetheine</keyword>
<dbReference type="InterPro" id="IPR014043">
    <property type="entry name" value="Acyl_transferase_dom"/>
</dbReference>
<dbReference type="EMBL" id="BAABKQ010000001">
    <property type="protein sequence ID" value="GAA4805316.1"/>
    <property type="molecule type" value="Genomic_DNA"/>
</dbReference>
<feature type="compositionally biased region" description="Basic and acidic residues" evidence="5">
    <location>
        <begin position="1251"/>
        <end position="1260"/>
    </location>
</feature>
<evidence type="ECO:0000256" key="2">
    <source>
        <dbReference type="ARBA" id="ARBA00022553"/>
    </source>
</evidence>
<keyword evidence="2" id="KW-0597">Phosphoprotein</keyword>
<dbReference type="PROSITE" id="PS52004">
    <property type="entry name" value="KS3_2"/>
    <property type="match status" value="1"/>
</dbReference>
<dbReference type="InterPro" id="IPR014031">
    <property type="entry name" value="Ketoacyl_synth_C"/>
</dbReference>
<dbReference type="Gene3D" id="3.40.366.10">
    <property type="entry name" value="Malonyl-Coenzyme A Acyl Carrier Protein, domain 2"/>
    <property type="match status" value="1"/>
</dbReference>
<accession>A0ABP9C5J0</accession>
<proteinExistence type="predicted"/>
<dbReference type="PANTHER" id="PTHR43775:SF37">
    <property type="entry name" value="SI:DKEY-61P9.11"/>
    <property type="match status" value="1"/>
</dbReference>
<feature type="region of interest" description="Disordered" evidence="5">
    <location>
        <begin position="1251"/>
        <end position="1301"/>
    </location>
</feature>
<evidence type="ECO:0000313" key="9">
    <source>
        <dbReference type="Proteomes" id="UP001500839"/>
    </source>
</evidence>
<dbReference type="InterPro" id="IPR001031">
    <property type="entry name" value="Thioesterase"/>
</dbReference>
<dbReference type="Pfam" id="PF00975">
    <property type="entry name" value="Thioesterase"/>
    <property type="match status" value="1"/>
</dbReference>
<dbReference type="Pfam" id="PF00550">
    <property type="entry name" value="PP-binding"/>
    <property type="match status" value="2"/>
</dbReference>
<dbReference type="Pfam" id="PF00109">
    <property type="entry name" value="ketoacyl-synt"/>
    <property type="match status" value="1"/>
</dbReference>
<dbReference type="InterPro" id="IPR016039">
    <property type="entry name" value="Thiolase-like"/>
</dbReference>
<feature type="compositionally biased region" description="Low complexity" evidence="5">
    <location>
        <begin position="1282"/>
        <end position="1294"/>
    </location>
</feature>
<dbReference type="InterPro" id="IPR029058">
    <property type="entry name" value="AB_hydrolase_fold"/>
</dbReference>
<dbReference type="Gene3D" id="1.10.1200.10">
    <property type="entry name" value="ACP-like"/>
    <property type="match status" value="2"/>
</dbReference>
<dbReference type="Gene3D" id="3.40.50.1820">
    <property type="entry name" value="alpha/beta hydrolase"/>
    <property type="match status" value="1"/>
</dbReference>
<evidence type="ECO:0000256" key="1">
    <source>
        <dbReference type="ARBA" id="ARBA00022450"/>
    </source>
</evidence>
<keyword evidence="3" id="KW-0808">Transferase</keyword>
<dbReference type="InterPro" id="IPR014030">
    <property type="entry name" value="Ketoacyl_synth_N"/>
</dbReference>
<dbReference type="Gene3D" id="3.30.70.250">
    <property type="entry name" value="Malonyl-CoA ACP transacylase, ACP-binding"/>
    <property type="match status" value="1"/>
</dbReference>
<dbReference type="SUPFAM" id="SSF47336">
    <property type="entry name" value="ACP-like"/>
    <property type="match status" value="2"/>
</dbReference>
<evidence type="ECO:0000259" key="7">
    <source>
        <dbReference type="PROSITE" id="PS52004"/>
    </source>
</evidence>
<dbReference type="InterPro" id="IPR036736">
    <property type="entry name" value="ACP-like_sf"/>
</dbReference>
<dbReference type="Proteomes" id="UP001500839">
    <property type="component" value="Unassembled WGS sequence"/>
</dbReference>
<dbReference type="InterPro" id="IPR050091">
    <property type="entry name" value="PKS_NRPS_Biosynth_Enz"/>
</dbReference>
<dbReference type="InterPro" id="IPR020806">
    <property type="entry name" value="PKS_PP-bd"/>
</dbReference>
<evidence type="ECO:0000256" key="3">
    <source>
        <dbReference type="ARBA" id="ARBA00022679"/>
    </source>
</evidence>
<protein>
    <submittedName>
        <fullName evidence="8">Polyketide synthase Pks13</fullName>
    </submittedName>
</protein>
<dbReference type="InterPro" id="IPR009081">
    <property type="entry name" value="PP-bd_ACP"/>
</dbReference>
<evidence type="ECO:0000259" key="6">
    <source>
        <dbReference type="PROSITE" id="PS50075"/>
    </source>
</evidence>
<feature type="compositionally biased region" description="Acidic residues" evidence="5">
    <location>
        <begin position="1261"/>
        <end position="1271"/>
    </location>
</feature>
<dbReference type="PROSITE" id="PS00606">
    <property type="entry name" value="KS3_1"/>
    <property type="match status" value="1"/>
</dbReference>
<dbReference type="Pfam" id="PF16197">
    <property type="entry name" value="KAsynt_C_assoc"/>
    <property type="match status" value="1"/>
</dbReference>
<dbReference type="SUPFAM" id="SSF55048">
    <property type="entry name" value="Probable ACP-binding domain of malonyl-CoA ACP transacylase"/>
    <property type="match status" value="1"/>
</dbReference>
<dbReference type="CDD" id="cd00833">
    <property type="entry name" value="PKS"/>
    <property type="match status" value="1"/>
</dbReference>
<organism evidence="8 9">
    <name type="scientific">Tomitella cavernea</name>
    <dbReference type="NCBI Taxonomy" id="1387982"/>
    <lineage>
        <taxon>Bacteria</taxon>
        <taxon>Bacillati</taxon>
        <taxon>Actinomycetota</taxon>
        <taxon>Actinomycetes</taxon>
        <taxon>Mycobacteriales</taxon>
        <taxon>Tomitella</taxon>
    </lineage>
</organism>
<dbReference type="SUPFAM" id="SSF53474">
    <property type="entry name" value="alpha/beta-Hydrolases"/>
    <property type="match status" value="1"/>
</dbReference>
<dbReference type="Pfam" id="PF00698">
    <property type="entry name" value="Acyl_transf_1"/>
    <property type="match status" value="1"/>
</dbReference>
<comment type="caution">
    <text evidence="8">The sequence shown here is derived from an EMBL/GenBank/DDBJ whole genome shotgun (WGS) entry which is preliminary data.</text>
</comment>
<reference evidence="9" key="1">
    <citation type="journal article" date="2019" name="Int. J. Syst. Evol. Microbiol.">
        <title>The Global Catalogue of Microorganisms (GCM) 10K type strain sequencing project: providing services to taxonomists for standard genome sequencing and annotation.</title>
        <authorList>
            <consortium name="The Broad Institute Genomics Platform"/>
            <consortium name="The Broad Institute Genome Sequencing Center for Infectious Disease"/>
            <person name="Wu L."/>
            <person name="Ma J."/>
        </authorList>
    </citation>
    <scope>NUCLEOTIDE SEQUENCE [LARGE SCALE GENOMIC DNA]</scope>
    <source>
        <strain evidence="9">JCM 18542</strain>
    </source>
</reference>
<evidence type="ECO:0000256" key="4">
    <source>
        <dbReference type="ARBA" id="ARBA00023268"/>
    </source>
</evidence>
<keyword evidence="9" id="KW-1185">Reference proteome</keyword>
<dbReference type="InterPro" id="IPR016036">
    <property type="entry name" value="Malonyl_transacylase_ACP-bd"/>
</dbReference>
<dbReference type="Gene3D" id="3.40.47.10">
    <property type="match status" value="1"/>
</dbReference>
<name>A0ABP9C5J0_9ACTN</name>
<dbReference type="InterPro" id="IPR020841">
    <property type="entry name" value="PKS_Beta-ketoAc_synthase_dom"/>
</dbReference>
<feature type="domain" description="Carrier" evidence="6">
    <location>
        <begin position="1168"/>
        <end position="1242"/>
    </location>
</feature>
<dbReference type="InterPro" id="IPR016035">
    <property type="entry name" value="Acyl_Trfase/lysoPLipase"/>
</dbReference>
<dbReference type="SUPFAM" id="SSF52151">
    <property type="entry name" value="FabD/lysophospholipase-like"/>
    <property type="match status" value="1"/>
</dbReference>
<dbReference type="InterPro" id="IPR001227">
    <property type="entry name" value="Ac_transferase_dom_sf"/>
</dbReference>
<evidence type="ECO:0000313" key="8">
    <source>
        <dbReference type="EMBL" id="GAA4805316.1"/>
    </source>
</evidence>
<dbReference type="NCBIfam" id="NF040607">
    <property type="entry name" value="mycolic_Pks13"/>
    <property type="match status" value="1"/>
</dbReference>
<dbReference type="InterPro" id="IPR053778">
    <property type="entry name" value="Pks13"/>
</dbReference>
<dbReference type="Pfam" id="PF02801">
    <property type="entry name" value="Ketoacyl-synt_C"/>
    <property type="match status" value="1"/>
</dbReference>
<dbReference type="SMART" id="SM00823">
    <property type="entry name" value="PKS_PP"/>
    <property type="match status" value="2"/>
</dbReference>
<dbReference type="SMART" id="SM00827">
    <property type="entry name" value="PKS_AT"/>
    <property type="match status" value="1"/>
</dbReference>
<dbReference type="InterPro" id="IPR018201">
    <property type="entry name" value="Ketoacyl_synth_AS"/>
</dbReference>